<feature type="domain" description="Flagellar assembly protein FliH/Type III secretion system HrpE" evidence="8">
    <location>
        <begin position="88"/>
        <end position="204"/>
    </location>
</feature>
<comment type="function">
    <text evidence="1">Needed for flagellar regrowth and assembly.</text>
</comment>
<dbReference type="GO" id="GO:0015031">
    <property type="term" value="P:protein transport"/>
    <property type="evidence" value="ECO:0007669"/>
    <property type="project" value="UniProtKB-KW"/>
</dbReference>
<gene>
    <name evidence="9" type="ORF">ENX73_01610</name>
</gene>
<keyword evidence="7" id="KW-0175">Coiled coil</keyword>
<organism evidence="9">
    <name type="scientific">Mesoaciditoga lauensis</name>
    <dbReference type="NCBI Taxonomy" id="1495039"/>
    <lineage>
        <taxon>Bacteria</taxon>
        <taxon>Thermotogati</taxon>
        <taxon>Thermotogota</taxon>
        <taxon>Thermotogae</taxon>
        <taxon>Mesoaciditogales</taxon>
        <taxon>Mesoaciditogaceae</taxon>
        <taxon>Mesoaciditoga</taxon>
    </lineage>
</organism>
<dbReference type="InterPro" id="IPR051472">
    <property type="entry name" value="T3SS_Stator/FliH"/>
</dbReference>
<sequence>MPDIIKKAFLTDEKIKIGAKSLNEKISYEDSVKNSKLEADRLLAEAQKKADDMIKEAEKRSKDIEEKAKKAGYLKGVESSQKDWNVKLETLDALTASLKHHLDLSIEDLSVPFLALSISMMKEIIFSEIDEVSISNKINRALEMVSASKKIVIHLSKDVPEEVIDRIKAHEGIQIITEQNYGKGDLKVEADFGTLDLRLEAQIKLFEELIKKSFGSK</sequence>
<feature type="coiled-coil region" evidence="7">
    <location>
        <begin position="36"/>
        <end position="67"/>
    </location>
</feature>
<dbReference type="PANTHER" id="PTHR34982">
    <property type="entry name" value="YOP PROTEINS TRANSLOCATION PROTEIN L"/>
    <property type="match status" value="1"/>
</dbReference>
<dbReference type="EMBL" id="DTPE01000071">
    <property type="protein sequence ID" value="HGE74805.1"/>
    <property type="molecule type" value="Genomic_DNA"/>
</dbReference>
<reference evidence="9" key="1">
    <citation type="journal article" date="2020" name="mSystems">
        <title>Genome- and Community-Level Interaction Insights into Carbon Utilization and Element Cycling Functions of Hydrothermarchaeota in Hydrothermal Sediment.</title>
        <authorList>
            <person name="Zhou Z."/>
            <person name="Liu Y."/>
            <person name="Xu W."/>
            <person name="Pan J."/>
            <person name="Luo Z.H."/>
            <person name="Li M."/>
        </authorList>
    </citation>
    <scope>NUCLEOTIDE SEQUENCE [LARGE SCALE GENOMIC DNA]</scope>
    <source>
        <strain evidence="9">SpSt-966</strain>
    </source>
</reference>
<keyword evidence="4" id="KW-1005">Bacterial flagellum biogenesis</keyword>
<name>A0A7V3VSJ9_9BACT</name>
<keyword evidence="6" id="KW-1006">Bacterial flagellum protein export</keyword>
<dbReference type="Pfam" id="PF02108">
    <property type="entry name" value="FliH"/>
    <property type="match status" value="1"/>
</dbReference>
<keyword evidence="5" id="KW-0653">Protein transport</keyword>
<dbReference type="AlphaFoldDB" id="A0A7V3VSJ9"/>
<evidence type="ECO:0000256" key="7">
    <source>
        <dbReference type="SAM" id="Coils"/>
    </source>
</evidence>
<evidence type="ECO:0000259" key="8">
    <source>
        <dbReference type="Pfam" id="PF02108"/>
    </source>
</evidence>
<evidence type="ECO:0000256" key="5">
    <source>
        <dbReference type="ARBA" id="ARBA00022927"/>
    </source>
</evidence>
<keyword evidence="3" id="KW-0813">Transport</keyword>
<dbReference type="GO" id="GO:0044781">
    <property type="term" value="P:bacterial-type flagellum organization"/>
    <property type="evidence" value="ECO:0007669"/>
    <property type="project" value="UniProtKB-KW"/>
</dbReference>
<comment type="caution">
    <text evidence="9">The sequence shown here is derived from an EMBL/GenBank/DDBJ whole genome shotgun (WGS) entry which is preliminary data.</text>
</comment>
<protein>
    <recommendedName>
        <fullName evidence="8">Flagellar assembly protein FliH/Type III secretion system HrpE domain-containing protein</fullName>
    </recommendedName>
</protein>
<evidence type="ECO:0000256" key="2">
    <source>
        <dbReference type="ARBA" id="ARBA00006602"/>
    </source>
</evidence>
<dbReference type="PANTHER" id="PTHR34982:SF1">
    <property type="entry name" value="FLAGELLAR ASSEMBLY PROTEIN FLIH"/>
    <property type="match status" value="1"/>
</dbReference>
<evidence type="ECO:0000256" key="1">
    <source>
        <dbReference type="ARBA" id="ARBA00003041"/>
    </source>
</evidence>
<proteinExistence type="inferred from homology"/>
<evidence type="ECO:0000256" key="3">
    <source>
        <dbReference type="ARBA" id="ARBA00022448"/>
    </source>
</evidence>
<dbReference type="InterPro" id="IPR018035">
    <property type="entry name" value="Flagellar_FliH/T3SS_HrpE"/>
</dbReference>
<evidence type="ECO:0000256" key="4">
    <source>
        <dbReference type="ARBA" id="ARBA00022795"/>
    </source>
</evidence>
<evidence type="ECO:0000256" key="6">
    <source>
        <dbReference type="ARBA" id="ARBA00023225"/>
    </source>
</evidence>
<evidence type="ECO:0000313" key="9">
    <source>
        <dbReference type="EMBL" id="HGE74805.1"/>
    </source>
</evidence>
<accession>A0A7V3VSJ9</accession>
<comment type="similarity">
    <text evidence="2">Belongs to the FliH family.</text>
</comment>
<dbReference type="GO" id="GO:0005829">
    <property type="term" value="C:cytosol"/>
    <property type="evidence" value="ECO:0007669"/>
    <property type="project" value="TreeGrafter"/>
</dbReference>